<comment type="caution">
    <text evidence="1">The sequence shown here is derived from an EMBL/GenBank/DDBJ whole genome shotgun (WGS) entry which is preliminary data.</text>
</comment>
<protein>
    <submittedName>
        <fullName evidence="1">Uncharacterized protein</fullName>
    </submittedName>
</protein>
<evidence type="ECO:0000313" key="1">
    <source>
        <dbReference type="EMBL" id="RII41903.1"/>
    </source>
</evidence>
<reference evidence="1 2" key="1">
    <citation type="submission" date="2018-07" db="EMBL/GenBank/DDBJ databases">
        <title>Arthrobacter sp. nov., isolated from raw cow's milk with high bacterial count.</title>
        <authorList>
            <person name="Hahne J."/>
            <person name="Isele D."/>
            <person name="Lipski A."/>
        </authorList>
    </citation>
    <scope>NUCLEOTIDE SEQUENCE [LARGE SCALE GENOMIC DNA]</scope>
    <source>
        <strain evidence="1 2">JZ R-35</strain>
    </source>
</reference>
<dbReference type="AlphaFoldDB" id="A0A399J8K2"/>
<proteinExistence type="predicted"/>
<gene>
    <name evidence="1" type="ORF">DWB68_10275</name>
</gene>
<organism evidence="1 2">
    <name type="scientific">Galactobacter valiniphilus</name>
    <dbReference type="NCBI Taxonomy" id="2676122"/>
    <lineage>
        <taxon>Bacteria</taxon>
        <taxon>Bacillati</taxon>
        <taxon>Actinomycetota</taxon>
        <taxon>Actinomycetes</taxon>
        <taxon>Micrococcales</taxon>
        <taxon>Micrococcaceae</taxon>
        <taxon>Galactobacter</taxon>
    </lineage>
</organism>
<accession>A0A399J8K2</accession>
<evidence type="ECO:0000313" key="2">
    <source>
        <dbReference type="Proteomes" id="UP000265419"/>
    </source>
</evidence>
<dbReference type="RefSeq" id="WP_119425053.1">
    <property type="nucleotide sequence ID" value="NZ_QQXK01000019.1"/>
</dbReference>
<dbReference type="EMBL" id="QQXK01000019">
    <property type="protein sequence ID" value="RII41903.1"/>
    <property type="molecule type" value="Genomic_DNA"/>
</dbReference>
<dbReference type="Proteomes" id="UP000265419">
    <property type="component" value="Unassembled WGS sequence"/>
</dbReference>
<name>A0A399J8K2_9MICC</name>
<keyword evidence="2" id="KW-1185">Reference proteome</keyword>
<sequence length="106" mass="11636">MTNQTPSTEDVRYGYRTGVTAPILPVEAGDAFDAWLAARDREVAAKARAQELRDVADWLFDTMEGPLMCTDKCGDPKCADDIRINFASGLQRSLRARADRIGAGDE</sequence>